<dbReference type="RefSeq" id="WP_150990769.1">
    <property type="nucleotide sequence ID" value="NZ_CP062803.1"/>
</dbReference>
<reference evidence="1 2" key="1">
    <citation type="submission" date="2020-10" db="EMBL/GenBank/DDBJ databases">
        <title>Complete genome sequence of Cupriavidus basilensis CCUG 49340T.</title>
        <authorList>
            <person name="Salva-Serra F."/>
            <person name="Donoso R.A."/>
            <person name="Cho K.H."/>
            <person name="Yoo J.A."/>
            <person name="Lee K."/>
            <person name="Yoon S.-H."/>
            <person name="Perez-Pantoja D."/>
            <person name="Moore E.R.B."/>
        </authorList>
    </citation>
    <scope>NUCLEOTIDE SEQUENCE [LARGE SCALE GENOMIC DNA]</scope>
    <source>
        <strain evidence="2">CCUG 49340</strain>
    </source>
</reference>
<dbReference type="Proteomes" id="UP000397656">
    <property type="component" value="Chromosome 1"/>
</dbReference>
<name>A0A643FME7_9BURK</name>
<organism evidence="1 2">
    <name type="scientific">Cupriavidus basilensis</name>
    <dbReference type="NCBI Taxonomy" id="68895"/>
    <lineage>
        <taxon>Bacteria</taxon>
        <taxon>Pseudomonadati</taxon>
        <taxon>Pseudomonadota</taxon>
        <taxon>Betaproteobacteria</taxon>
        <taxon>Burkholderiales</taxon>
        <taxon>Burkholderiaceae</taxon>
        <taxon>Cupriavidus</taxon>
    </lineage>
</organism>
<dbReference type="AlphaFoldDB" id="A0A643FME7"/>
<accession>A0A643FME7</accession>
<dbReference type="GeneID" id="98402150"/>
<sequence length="608" mass="67827">MQTRTNPLNLHRLLSDKNYQQLLPWLIPLVTVCVMAFFVMPRRAVGLSSDDGLFLTLSWQVANGFGLDHLALPQTPNYLINAVFMRVGLHEIFWFRFLNVALCAISSFALFTALKKEHTPAYVTPVAVSACSGVYLYTIQGPNSLTLNFFMLGLAAFIAGNAAADRKNIALLFVSGILLAISGFMHAVVAATMVAWIIFSMVLGYRSRLVLLVYILCSACLWTWYINAVGPSIFFSAPKAHSGDTSHFLARLLLIFRYYGEILLFSACCLLLFGYFAKLNKIGFLLCSFLAAFFLYNLGSYVISTIYFNGPIQLGHAFPWRGKFLLSDEGLWISALPGAFAFHVLLAAFAYYFFSLRGAWFFRKRTGTHTNPSRHARLDRDLVIAAAGIVTLQIATGIGSNTGISQGMVFYAGPACALAIIFICGAGLDESAFSRWAHKVFCVLCFGMIALFSLFYDHTENQRIFSDNIKPIQVSPMRGLSALPGYSAAMEKLIEAYQKNDCAKKRMMAMDYVPLLNYVVGHRFDEVVGLVRPLFFFSNERILSEFRKGESWCVFDITSVETRAYIDRTGTDPRADVRSWLEVHSSSVEKMDTKGLIDLSDIALFIVN</sequence>
<gene>
    <name evidence="1" type="ORF">F7R26_014660</name>
</gene>
<evidence type="ECO:0000313" key="1">
    <source>
        <dbReference type="EMBL" id="QOT75427.1"/>
    </source>
</evidence>
<evidence type="ECO:0000313" key="2">
    <source>
        <dbReference type="Proteomes" id="UP000397656"/>
    </source>
</evidence>
<dbReference type="EMBL" id="CP062803">
    <property type="protein sequence ID" value="QOT75427.1"/>
    <property type="molecule type" value="Genomic_DNA"/>
</dbReference>
<proteinExistence type="predicted"/>
<protein>
    <submittedName>
        <fullName evidence="1">Uncharacterized protein</fullName>
    </submittedName>
</protein>